<evidence type="ECO:0000256" key="1">
    <source>
        <dbReference type="ARBA" id="ARBA00022475"/>
    </source>
</evidence>
<keyword evidence="3 11" id="KW-0210">Decarboxylase</keyword>
<comment type="subunit">
    <text evidence="11">Heterodimer of a large membrane-associated beta subunit and a small pyruvoyl-containing alpha subunit.</text>
</comment>
<protein>
    <recommendedName>
        <fullName evidence="11">Phosphatidylserine decarboxylase proenzyme</fullName>
        <ecNumber evidence="11">4.1.1.65</ecNumber>
    </recommendedName>
    <component>
        <recommendedName>
            <fullName evidence="11">Phosphatidylserine decarboxylase alpha chain</fullName>
        </recommendedName>
    </component>
    <component>
        <recommendedName>
            <fullName evidence="11">Phosphatidylserine decarboxylase beta chain</fullName>
        </recommendedName>
    </component>
</protein>
<evidence type="ECO:0000256" key="9">
    <source>
        <dbReference type="ARBA" id="ARBA00023264"/>
    </source>
</evidence>
<evidence type="ECO:0000256" key="3">
    <source>
        <dbReference type="ARBA" id="ARBA00022793"/>
    </source>
</evidence>
<comment type="similarity">
    <text evidence="11">Belongs to the phosphatidylserine decarboxylase family. PSD-A subfamily.</text>
</comment>
<dbReference type="PROSITE" id="PS51257">
    <property type="entry name" value="PROKAR_LIPOPROTEIN"/>
    <property type="match status" value="1"/>
</dbReference>
<proteinExistence type="inferred from homology"/>
<sequence length="221" mass="24023">MADQAKGIPVAKEGIPFIAGGGLLTLGCWAAGSVWFTCLMGSLTLFTAWFFRNPARTIPQGKNLIVSPGDGTVVAVEEEFEHRFLKEPSIRISIFLNVFNVHINRMPAAGVLQDVVYAPGKFLVASRPEASAENEQNALMLRRSDGKKILCVQIAGLIARRIVCWVNPGEQVEAGERFGLIRFGSRMDLYLPHDSAIQVKVGERVKGGSSIVAELLCVEPS</sequence>
<gene>
    <name evidence="11" type="primary">psd</name>
    <name evidence="12" type="ORF">PP769_08920</name>
</gene>
<dbReference type="EMBL" id="CP116967">
    <property type="protein sequence ID" value="WNM59860.1"/>
    <property type="molecule type" value="Genomic_DNA"/>
</dbReference>
<keyword evidence="8 11" id="KW-0456">Lyase</keyword>
<dbReference type="Pfam" id="PF02666">
    <property type="entry name" value="PS_Dcarbxylase"/>
    <property type="match status" value="1"/>
</dbReference>
<dbReference type="PANTHER" id="PTHR35809">
    <property type="entry name" value="ARCHAETIDYLSERINE DECARBOXYLASE PROENZYME-RELATED"/>
    <property type="match status" value="1"/>
</dbReference>
<feature type="chain" id="PRO_5041506692" description="Phosphatidylserine decarboxylase beta chain" evidence="11">
    <location>
        <begin position="1"/>
        <end position="184"/>
    </location>
</feature>
<dbReference type="PANTHER" id="PTHR35809:SF1">
    <property type="entry name" value="ARCHAETIDYLSERINE DECARBOXYLASE PROENZYME-RELATED"/>
    <property type="match status" value="1"/>
</dbReference>
<dbReference type="KEGG" id="nall:PP769_08920"/>
<reference evidence="12 13" key="1">
    <citation type="submission" date="2023-01" db="EMBL/GenBank/DDBJ databases">
        <title>Cultivation and genomic characterization of new, ubiquitous marine nitrite-oxidizing bacteria from the Nitrospirales.</title>
        <authorList>
            <person name="Mueller A.J."/>
            <person name="Daebeler A."/>
            <person name="Herbold C.W."/>
            <person name="Kirkegaard R.H."/>
            <person name="Daims H."/>
        </authorList>
    </citation>
    <scope>NUCLEOTIDE SEQUENCE [LARGE SCALE GENOMIC DNA]</scope>
    <source>
        <strain evidence="12 13">VA</strain>
    </source>
</reference>
<dbReference type="GO" id="GO:0005886">
    <property type="term" value="C:plasma membrane"/>
    <property type="evidence" value="ECO:0007669"/>
    <property type="project" value="UniProtKB-SubCell"/>
</dbReference>
<dbReference type="Proteomes" id="UP001302719">
    <property type="component" value="Chromosome"/>
</dbReference>
<comment type="catalytic activity">
    <reaction evidence="11">
        <text>a 1,2-diacyl-sn-glycero-3-phospho-L-serine + H(+) = a 1,2-diacyl-sn-glycero-3-phosphoethanolamine + CO2</text>
        <dbReference type="Rhea" id="RHEA:20828"/>
        <dbReference type="ChEBI" id="CHEBI:15378"/>
        <dbReference type="ChEBI" id="CHEBI:16526"/>
        <dbReference type="ChEBI" id="CHEBI:57262"/>
        <dbReference type="ChEBI" id="CHEBI:64612"/>
        <dbReference type="EC" id="4.1.1.65"/>
    </reaction>
</comment>
<dbReference type="NCBIfam" id="NF003685">
    <property type="entry name" value="PRK05305.2-5"/>
    <property type="match status" value="1"/>
</dbReference>
<dbReference type="InterPro" id="IPR033175">
    <property type="entry name" value="PSD-A"/>
</dbReference>
<dbReference type="EC" id="4.1.1.65" evidence="11"/>
<evidence type="ECO:0000256" key="6">
    <source>
        <dbReference type="ARBA" id="ARBA00023145"/>
    </source>
</evidence>
<accession>A0AA96GGG8</accession>
<evidence type="ECO:0000313" key="13">
    <source>
        <dbReference type="Proteomes" id="UP001302719"/>
    </source>
</evidence>
<evidence type="ECO:0000256" key="10">
    <source>
        <dbReference type="ARBA" id="ARBA00023317"/>
    </source>
</evidence>
<name>A0AA96GGG8_9BACT</name>
<keyword evidence="7 11" id="KW-0594">Phospholipid biosynthesis</keyword>
<feature type="modified residue" description="Pyruvic acid (Ser); by autocatalysis" evidence="11">
    <location>
        <position position="185"/>
    </location>
</feature>
<dbReference type="GO" id="GO:0004609">
    <property type="term" value="F:phosphatidylserine decarboxylase activity"/>
    <property type="evidence" value="ECO:0007669"/>
    <property type="project" value="UniProtKB-UniRule"/>
</dbReference>
<evidence type="ECO:0000256" key="2">
    <source>
        <dbReference type="ARBA" id="ARBA00022516"/>
    </source>
</evidence>
<feature type="chain" id="PRO_5041506693" description="Phosphatidylserine decarboxylase alpha chain" evidence="11">
    <location>
        <begin position="185"/>
        <end position="221"/>
    </location>
</feature>
<keyword evidence="9 11" id="KW-1208">Phospholipid metabolism</keyword>
<evidence type="ECO:0000313" key="12">
    <source>
        <dbReference type="EMBL" id="WNM59860.1"/>
    </source>
</evidence>
<keyword evidence="5 11" id="KW-0472">Membrane</keyword>
<feature type="site" description="Cleavage (non-hydrolytic); by autocatalysis" evidence="11">
    <location>
        <begin position="184"/>
        <end position="185"/>
    </location>
</feature>
<dbReference type="GO" id="GO:0006646">
    <property type="term" value="P:phosphatidylethanolamine biosynthetic process"/>
    <property type="evidence" value="ECO:0007669"/>
    <property type="project" value="UniProtKB-UniRule"/>
</dbReference>
<dbReference type="NCBIfam" id="NF003678">
    <property type="entry name" value="PRK05305.1-2"/>
    <property type="match status" value="1"/>
</dbReference>
<evidence type="ECO:0000256" key="5">
    <source>
        <dbReference type="ARBA" id="ARBA00023136"/>
    </source>
</evidence>
<dbReference type="RefSeq" id="WP_312646737.1">
    <property type="nucleotide sequence ID" value="NZ_CP116967.1"/>
</dbReference>
<dbReference type="HAMAP" id="MF_00664">
    <property type="entry name" value="PS_decarb_PSD_A"/>
    <property type="match status" value="1"/>
</dbReference>
<feature type="active site" description="Schiff-base intermediate with substrate; via pyruvic acid" evidence="11">
    <location>
        <position position="185"/>
    </location>
</feature>
<dbReference type="AlphaFoldDB" id="A0AA96GGG8"/>
<comment type="pathway">
    <text evidence="11">Phospholipid metabolism; phosphatidylethanolamine biosynthesis; phosphatidylethanolamine from CDP-diacylglycerol: step 2/2.</text>
</comment>
<comment type="function">
    <text evidence="11">Catalyzes the formation of phosphatidylethanolamine (PtdEtn) from phosphatidylserine (PtdSer).</text>
</comment>
<evidence type="ECO:0000256" key="8">
    <source>
        <dbReference type="ARBA" id="ARBA00023239"/>
    </source>
</evidence>
<organism evidence="12 13">
    <name type="scientific">Candidatus Nitrospira allomarina</name>
    <dbReference type="NCBI Taxonomy" id="3020900"/>
    <lineage>
        <taxon>Bacteria</taxon>
        <taxon>Pseudomonadati</taxon>
        <taxon>Nitrospirota</taxon>
        <taxon>Nitrospiria</taxon>
        <taxon>Nitrospirales</taxon>
        <taxon>Nitrospiraceae</taxon>
        <taxon>Nitrospira</taxon>
    </lineage>
</organism>
<evidence type="ECO:0000256" key="11">
    <source>
        <dbReference type="HAMAP-Rule" id="MF_00664"/>
    </source>
</evidence>
<evidence type="ECO:0000256" key="4">
    <source>
        <dbReference type="ARBA" id="ARBA00023098"/>
    </source>
</evidence>
<dbReference type="InterPro" id="IPR003817">
    <property type="entry name" value="PS_Dcarbxylase"/>
</dbReference>
<keyword evidence="1 11" id="KW-1003">Cell membrane</keyword>
<comment type="cofactor">
    <cofactor evidence="11">
        <name>pyruvate</name>
        <dbReference type="ChEBI" id="CHEBI:15361"/>
    </cofactor>
    <text evidence="11">Binds 1 pyruvoyl group covalently per subunit.</text>
</comment>
<keyword evidence="4 11" id="KW-0443">Lipid metabolism</keyword>
<evidence type="ECO:0000256" key="7">
    <source>
        <dbReference type="ARBA" id="ARBA00023209"/>
    </source>
</evidence>
<keyword evidence="13" id="KW-1185">Reference proteome</keyword>
<keyword evidence="2 11" id="KW-0444">Lipid biosynthesis</keyword>
<keyword evidence="10 11" id="KW-0670">Pyruvate</keyword>
<comment type="subcellular location">
    <subcellularLocation>
        <location evidence="11">Cell membrane</location>
        <topology evidence="11">Peripheral membrane protein</topology>
    </subcellularLocation>
</comment>
<keyword evidence="6 11" id="KW-0865">Zymogen</keyword>
<comment type="PTM">
    <text evidence="11">Is synthesized initially as an inactive proenzyme. Formation of the active enzyme involves a self-maturation process in which the active site pyruvoyl group is generated from an internal serine residue via an autocatalytic post-translational modification. Two non-identical subunits are generated from the proenzyme in this reaction, and the pyruvate is formed at the N-terminus of the alpha chain, which is derived from the carboxyl end of the proenzyme. The post-translation cleavage follows an unusual pathway, termed non-hydrolytic serinolysis, in which the side chain hydroxyl group of the serine supplies its oxygen atom to form the C-terminus of the beta chain, while the remainder of the serine residue undergoes an oxidative deamination to produce ammonia and the pyruvoyl prosthetic group on the alpha chain.</text>
</comment>